<comment type="pathway">
    <text evidence="1">Metabolic intermediate biosynthesis; chorismate biosynthesis; chorismate from D-erythrose 4-phosphate and phosphoenolpyruvate: step 6/7.</text>
</comment>
<dbReference type="EMBL" id="AWEY01000008">
    <property type="protein sequence ID" value="ERK39789.1"/>
    <property type="molecule type" value="Genomic_DNA"/>
</dbReference>
<evidence type="ECO:0000256" key="5">
    <source>
        <dbReference type="ARBA" id="ARBA00022679"/>
    </source>
</evidence>
<dbReference type="Gene3D" id="3.65.10.10">
    <property type="entry name" value="Enolpyruvate transferase domain"/>
    <property type="match status" value="3"/>
</dbReference>
<protein>
    <recommendedName>
        <fullName evidence="3">3-phosphoshikimate 1-carboxyvinyltransferase</fullName>
        <ecNumber evidence="3">2.5.1.19</ecNumber>
    </recommendedName>
    <alternativeName>
        <fullName evidence="7">5-enolpyruvylshikimate-3-phosphate synthase</fullName>
    </alternativeName>
</protein>
<sequence length="415" mass="45981">MTTYTITPPASLRANIQLPASKSISNRALIIHALSGGGILPRNLSDCDDTEVMIRALHDMPAEIDIKAAGTAMRFMAAYLSCTPGTHVLTGTNRMKQRPIRTLVNALRYLGGDIRYLEEEGFPPLQINGKTLEGGRLEIPGNVSSQYISALLMIGPTLQKGLELRMTGEIVSRPYIDLTLCTMRDFGAVADWSDIDTITVKPSAYKSRPYLIENDWSASSYWYEMMALTADDNAEIALEGLMDGSRQGDSVVKYIFSLLGVKTQFASTDCCKPTTVRLKRHRCMLPKLEYDFVNSPDLAQTLVTTCCGMGIPFHFTGLASLKIKETDRIVALKTELRKLGFVLTDVNGDTLTWDGRRCEPTGEAVETYEDHRMAMALAPMAMKLGSIRINHPEVVSKSYPRFWDDLKRAGFGITD</sequence>
<evidence type="ECO:0000256" key="3">
    <source>
        <dbReference type="ARBA" id="ARBA00012450"/>
    </source>
</evidence>
<dbReference type="InterPro" id="IPR001986">
    <property type="entry name" value="Enolpyruvate_Tfrase_dom"/>
</dbReference>
<dbReference type="InterPro" id="IPR036968">
    <property type="entry name" value="Enolpyruvate_Tfrase_sf"/>
</dbReference>
<dbReference type="PANTHER" id="PTHR21090:SF5">
    <property type="entry name" value="PENTAFUNCTIONAL AROM POLYPEPTIDE"/>
    <property type="match status" value="1"/>
</dbReference>
<gene>
    <name evidence="10" type="primary">aroA</name>
    <name evidence="10" type="ORF">HMPREF9135_0231</name>
</gene>
<keyword evidence="11" id="KW-1185">Reference proteome</keyword>
<evidence type="ECO:0000256" key="7">
    <source>
        <dbReference type="ARBA" id="ARBA00030046"/>
    </source>
</evidence>
<evidence type="ECO:0000256" key="1">
    <source>
        <dbReference type="ARBA" id="ARBA00004811"/>
    </source>
</evidence>
<proteinExistence type="inferred from homology"/>
<feature type="domain" description="Enolpyruvate transferase" evidence="9">
    <location>
        <begin position="62"/>
        <end position="406"/>
    </location>
</feature>
<evidence type="ECO:0000313" key="11">
    <source>
        <dbReference type="Proteomes" id="UP000016648"/>
    </source>
</evidence>
<dbReference type="Pfam" id="PF00275">
    <property type="entry name" value="EPSP_synthase"/>
    <property type="match status" value="1"/>
</dbReference>
<organism evidence="10 11">
    <name type="scientific">Segatella baroniae F0067</name>
    <dbReference type="NCBI Taxonomy" id="1115809"/>
    <lineage>
        <taxon>Bacteria</taxon>
        <taxon>Pseudomonadati</taxon>
        <taxon>Bacteroidota</taxon>
        <taxon>Bacteroidia</taxon>
        <taxon>Bacteroidales</taxon>
        <taxon>Prevotellaceae</taxon>
        <taxon>Segatella</taxon>
    </lineage>
</organism>
<dbReference type="SUPFAM" id="SSF55205">
    <property type="entry name" value="EPT/RTPC-like"/>
    <property type="match status" value="1"/>
</dbReference>
<dbReference type="GO" id="GO:0009073">
    <property type="term" value="P:aromatic amino acid family biosynthetic process"/>
    <property type="evidence" value="ECO:0007669"/>
    <property type="project" value="UniProtKB-KW"/>
</dbReference>
<evidence type="ECO:0000256" key="4">
    <source>
        <dbReference type="ARBA" id="ARBA00022605"/>
    </source>
</evidence>
<evidence type="ECO:0000259" key="9">
    <source>
        <dbReference type="Pfam" id="PF00275"/>
    </source>
</evidence>
<dbReference type="InterPro" id="IPR006264">
    <property type="entry name" value="EPSP_synthase"/>
</dbReference>
<dbReference type="UniPathway" id="UPA00053">
    <property type="reaction ID" value="UER00089"/>
</dbReference>
<comment type="caution">
    <text evidence="10">The sequence shown here is derived from an EMBL/GenBank/DDBJ whole genome shotgun (WGS) entry which is preliminary data.</text>
</comment>
<dbReference type="PIRSF" id="PIRSF000505">
    <property type="entry name" value="EPSPS"/>
    <property type="match status" value="1"/>
</dbReference>
<evidence type="ECO:0000313" key="10">
    <source>
        <dbReference type="EMBL" id="ERK39789.1"/>
    </source>
</evidence>
<dbReference type="InterPro" id="IPR013792">
    <property type="entry name" value="RNA3'P_cycl/enolpyr_Trfase_a/b"/>
</dbReference>
<keyword evidence="5 10" id="KW-0808">Transferase</keyword>
<comment type="catalytic activity">
    <reaction evidence="8">
        <text>3-phosphoshikimate + phosphoenolpyruvate = 5-O-(1-carboxyvinyl)-3-phosphoshikimate + phosphate</text>
        <dbReference type="Rhea" id="RHEA:21256"/>
        <dbReference type="ChEBI" id="CHEBI:43474"/>
        <dbReference type="ChEBI" id="CHEBI:57701"/>
        <dbReference type="ChEBI" id="CHEBI:58702"/>
        <dbReference type="ChEBI" id="CHEBI:145989"/>
        <dbReference type="EC" id="2.5.1.19"/>
    </reaction>
    <physiologicalReaction direction="left-to-right" evidence="8">
        <dbReference type="Rhea" id="RHEA:21257"/>
    </physiologicalReaction>
</comment>
<dbReference type="Proteomes" id="UP000016648">
    <property type="component" value="Unassembled WGS sequence"/>
</dbReference>
<dbReference type="EC" id="2.5.1.19" evidence="3"/>
<reference evidence="10 11" key="1">
    <citation type="submission" date="2013-08" db="EMBL/GenBank/DDBJ databases">
        <authorList>
            <person name="Durkin A.S."/>
            <person name="Haft D.R."/>
            <person name="McCorrison J."/>
            <person name="Torralba M."/>
            <person name="Gillis M."/>
            <person name="Haft D.H."/>
            <person name="Methe B."/>
            <person name="Sutton G."/>
            <person name="Nelson K.E."/>
        </authorList>
    </citation>
    <scope>NUCLEOTIDE SEQUENCE [LARGE SCALE GENOMIC DNA]</scope>
    <source>
        <strain evidence="10 11">F0067</strain>
    </source>
</reference>
<evidence type="ECO:0000256" key="8">
    <source>
        <dbReference type="ARBA" id="ARBA00044633"/>
    </source>
</evidence>
<dbReference type="PATRIC" id="fig|1115809.3.peg.708"/>
<dbReference type="GO" id="GO:0003866">
    <property type="term" value="F:3-phosphoshikimate 1-carboxyvinyltransferase activity"/>
    <property type="evidence" value="ECO:0007669"/>
    <property type="project" value="UniProtKB-EC"/>
</dbReference>
<dbReference type="PROSITE" id="PS00885">
    <property type="entry name" value="EPSP_SYNTHASE_2"/>
    <property type="match status" value="1"/>
</dbReference>
<name>U2P7V8_9BACT</name>
<dbReference type="RefSeq" id="WP_021588918.1">
    <property type="nucleotide sequence ID" value="NZ_AWEY01000008.1"/>
</dbReference>
<accession>U2P7V8</accession>
<keyword evidence="6" id="KW-0057">Aromatic amino acid biosynthesis</keyword>
<comment type="similarity">
    <text evidence="2">Belongs to the EPSP synthase family.</text>
</comment>
<keyword evidence="4" id="KW-0028">Amino-acid biosynthesis</keyword>
<dbReference type="GO" id="GO:0008652">
    <property type="term" value="P:amino acid biosynthetic process"/>
    <property type="evidence" value="ECO:0007669"/>
    <property type="project" value="UniProtKB-KW"/>
</dbReference>
<dbReference type="PANTHER" id="PTHR21090">
    <property type="entry name" value="AROM/DEHYDROQUINATE SYNTHASE"/>
    <property type="match status" value="1"/>
</dbReference>
<evidence type="ECO:0000256" key="6">
    <source>
        <dbReference type="ARBA" id="ARBA00023141"/>
    </source>
</evidence>
<dbReference type="GO" id="GO:0009423">
    <property type="term" value="P:chorismate biosynthetic process"/>
    <property type="evidence" value="ECO:0007669"/>
    <property type="project" value="UniProtKB-UniPathway"/>
</dbReference>
<dbReference type="InterPro" id="IPR023193">
    <property type="entry name" value="EPSP_synthase_CS"/>
</dbReference>
<dbReference type="AlphaFoldDB" id="U2P7V8"/>
<evidence type="ECO:0000256" key="2">
    <source>
        <dbReference type="ARBA" id="ARBA00009948"/>
    </source>
</evidence>